<dbReference type="GO" id="GO:0050821">
    <property type="term" value="P:protein stabilization"/>
    <property type="evidence" value="ECO:0007669"/>
    <property type="project" value="TreeGrafter"/>
</dbReference>
<dbReference type="InterPro" id="IPR024930">
    <property type="entry name" value="Skp_dom_sf"/>
</dbReference>
<evidence type="ECO:0000313" key="6">
    <source>
        <dbReference type="Proteomes" id="UP000002420"/>
    </source>
</evidence>
<dbReference type="AlphaFoldDB" id="B3E4H2"/>
<dbReference type="eggNOG" id="COG2825">
    <property type="taxonomic scope" value="Bacteria"/>
</dbReference>
<comment type="similarity">
    <text evidence="1">Belongs to the Skp family.</text>
</comment>
<evidence type="ECO:0000256" key="1">
    <source>
        <dbReference type="ARBA" id="ARBA00009091"/>
    </source>
</evidence>
<dbReference type="SUPFAM" id="SSF111384">
    <property type="entry name" value="OmpH-like"/>
    <property type="match status" value="1"/>
</dbReference>
<name>B3E4H2_TRIL1</name>
<feature type="coiled-coil region" evidence="3">
    <location>
        <begin position="37"/>
        <end position="85"/>
    </location>
</feature>
<evidence type="ECO:0000256" key="4">
    <source>
        <dbReference type="SAM" id="SignalP"/>
    </source>
</evidence>
<feature type="chain" id="PRO_5002787513" evidence="4">
    <location>
        <begin position="21"/>
        <end position="172"/>
    </location>
</feature>
<dbReference type="Proteomes" id="UP000002420">
    <property type="component" value="Chromosome"/>
</dbReference>
<dbReference type="GO" id="GO:0051082">
    <property type="term" value="F:unfolded protein binding"/>
    <property type="evidence" value="ECO:0007669"/>
    <property type="project" value="InterPro"/>
</dbReference>
<dbReference type="InterPro" id="IPR005632">
    <property type="entry name" value="Chaperone_Skp"/>
</dbReference>
<evidence type="ECO:0000313" key="5">
    <source>
        <dbReference type="EMBL" id="ACD94487.1"/>
    </source>
</evidence>
<dbReference type="Pfam" id="PF03938">
    <property type="entry name" value="OmpH"/>
    <property type="match status" value="1"/>
</dbReference>
<keyword evidence="3" id="KW-0175">Coiled coil</keyword>
<feature type="signal peptide" evidence="4">
    <location>
        <begin position="1"/>
        <end position="20"/>
    </location>
</feature>
<sequence length="172" mass="19534">MKRLVMMVLMLALMSGSVWAADTKIGYLDMQRALNTSETGKAAKAQLQEKLKKYQEQINSKQEELQKLKNDLEKQGLALTEASRAAKEKDYQQKLKDFQRFTKDAEEDLQARDGEFTKKILEVLEKIVQEYGKKNGYSVIFDARSAGMLYADTSVDLTDEILKALNAAQSKK</sequence>
<dbReference type="KEGG" id="glo:Glov_0761"/>
<accession>B3E4H2</accession>
<dbReference type="SMART" id="SM00935">
    <property type="entry name" value="OmpH"/>
    <property type="match status" value="1"/>
</dbReference>
<protein>
    <submittedName>
        <fullName evidence="5">Outer membrane chaperone Skp (OmpH)</fullName>
    </submittedName>
</protein>
<dbReference type="HOGENOM" id="CLU_101388_3_0_7"/>
<dbReference type="RefSeq" id="WP_012468843.1">
    <property type="nucleotide sequence ID" value="NC_010814.1"/>
</dbReference>
<gene>
    <name evidence="5" type="ordered locus">Glov_0761</name>
</gene>
<keyword evidence="6" id="KW-1185">Reference proteome</keyword>
<reference evidence="5 6" key="1">
    <citation type="submission" date="2008-05" db="EMBL/GenBank/DDBJ databases">
        <title>Complete sequence of chromosome of Geobacter lovleyi SZ.</title>
        <authorList>
            <consortium name="US DOE Joint Genome Institute"/>
            <person name="Lucas S."/>
            <person name="Copeland A."/>
            <person name="Lapidus A."/>
            <person name="Glavina del Rio T."/>
            <person name="Dalin E."/>
            <person name="Tice H."/>
            <person name="Bruce D."/>
            <person name="Goodwin L."/>
            <person name="Pitluck S."/>
            <person name="Chertkov O."/>
            <person name="Meincke L."/>
            <person name="Brettin T."/>
            <person name="Detter J.C."/>
            <person name="Han C."/>
            <person name="Tapia R."/>
            <person name="Kuske C.R."/>
            <person name="Schmutz J."/>
            <person name="Larimer F."/>
            <person name="Land M."/>
            <person name="Hauser L."/>
            <person name="Kyrpides N."/>
            <person name="Mikhailova N."/>
            <person name="Sung Y."/>
            <person name="Fletcher K.E."/>
            <person name="Ritalahti K.M."/>
            <person name="Loeffler F.E."/>
            <person name="Richardson P."/>
        </authorList>
    </citation>
    <scope>NUCLEOTIDE SEQUENCE [LARGE SCALE GENOMIC DNA]</scope>
    <source>
        <strain evidence="6">ATCC BAA-1151 / DSM 17278 / SZ</strain>
    </source>
</reference>
<evidence type="ECO:0000256" key="3">
    <source>
        <dbReference type="SAM" id="Coils"/>
    </source>
</evidence>
<proteinExistence type="inferred from homology"/>
<dbReference type="GO" id="GO:0005829">
    <property type="term" value="C:cytosol"/>
    <property type="evidence" value="ECO:0007669"/>
    <property type="project" value="TreeGrafter"/>
</dbReference>
<dbReference type="PANTHER" id="PTHR35089:SF1">
    <property type="entry name" value="CHAPERONE PROTEIN SKP"/>
    <property type="match status" value="1"/>
</dbReference>
<dbReference type="PANTHER" id="PTHR35089">
    <property type="entry name" value="CHAPERONE PROTEIN SKP"/>
    <property type="match status" value="1"/>
</dbReference>
<dbReference type="OrthoDB" id="5432254at2"/>
<dbReference type="STRING" id="398767.Glov_0761"/>
<dbReference type="EMBL" id="CP001089">
    <property type="protein sequence ID" value="ACD94487.1"/>
    <property type="molecule type" value="Genomic_DNA"/>
</dbReference>
<evidence type="ECO:0000256" key="2">
    <source>
        <dbReference type="ARBA" id="ARBA00022729"/>
    </source>
</evidence>
<dbReference type="Gene3D" id="3.30.910.20">
    <property type="entry name" value="Skp domain"/>
    <property type="match status" value="1"/>
</dbReference>
<keyword evidence="2 4" id="KW-0732">Signal</keyword>
<organism evidence="5 6">
    <name type="scientific">Trichlorobacter lovleyi (strain ATCC BAA-1151 / DSM 17278 / SZ)</name>
    <name type="common">Geobacter lovleyi</name>
    <dbReference type="NCBI Taxonomy" id="398767"/>
    <lineage>
        <taxon>Bacteria</taxon>
        <taxon>Pseudomonadati</taxon>
        <taxon>Thermodesulfobacteriota</taxon>
        <taxon>Desulfuromonadia</taxon>
        <taxon>Geobacterales</taxon>
        <taxon>Geobacteraceae</taxon>
        <taxon>Trichlorobacter</taxon>
    </lineage>
</organism>